<dbReference type="AlphaFoldDB" id="A0AAV3QJ64"/>
<feature type="coiled-coil region" evidence="1">
    <location>
        <begin position="57"/>
        <end position="84"/>
    </location>
</feature>
<evidence type="ECO:0000313" key="3">
    <source>
        <dbReference type="Proteomes" id="UP001454036"/>
    </source>
</evidence>
<evidence type="ECO:0000313" key="2">
    <source>
        <dbReference type="EMBL" id="GAA0163306.1"/>
    </source>
</evidence>
<dbReference type="EMBL" id="BAABME010004713">
    <property type="protein sequence ID" value="GAA0163306.1"/>
    <property type="molecule type" value="Genomic_DNA"/>
</dbReference>
<comment type="caution">
    <text evidence="2">The sequence shown here is derived from an EMBL/GenBank/DDBJ whole genome shotgun (WGS) entry which is preliminary data.</text>
</comment>
<sequence length="167" mass="19504">MAEASNSKVNTVRHPELELGPLPNFELFSQKTNDRLNKGVGSSEENNYHLVVYGGNTDDMDEDIDEIEEVLKSIENKKIAEKLKKGEGTKEKKEKCIKEKKKSTKTLYNRCYTNKMITEFEKIEENKHIKKIDVLKIFGFFGITKMKLRRIHSEFIIWMCDNFIPIQ</sequence>
<name>A0AAV3QJ64_LITER</name>
<gene>
    <name evidence="2" type="ORF">LIER_19204</name>
</gene>
<reference evidence="2 3" key="1">
    <citation type="submission" date="2024-01" db="EMBL/GenBank/DDBJ databases">
        <title>The complete chloroplast genome sequence of Lithospermum erythrorhizon: insights into the phylogenetic relationship among Boraginaceae species and the maternal lineages of purple gromwells.</title>
        <authorList>
            <person name="Okada T."/>
            <person name="Watanabe K."/>
        </authorList>
    </citation>
    <scope>NUCLEOTIDE SEQUENCE [LARGE SCALE GENOMIC DNA]</scope>
</reference>
<protein>
    <submittedName>
        <fullName evidence="2">Uncharacterized protein</fullName>
    </submittedName>
</protein>
<evidence type="ECO:0000256" key="1">
    <source>
        <dbReference type="SAM" id="Coils"/>
    </source>
</evidence>
<organism evidence="2 3">
    <name type="scientific">Lithospermum erythrorhizon</name>
    <name type="common">Purple gromwell</name>
    <name type="synonym">Lithospermum officinale var. erythrorhizon</name>
    <dbReference type="NCBI Taxonomy" id="34254"/>
    <lineage>
        <taxon>Eukaryota</taxon>
        <taxon>Viridiplantae</taxon>
        <taxon>Streptophyta</taxon>
        <taxon>Embryophyta</taxon>
        <taxon>Tracheophyta</taxon>
        <taxon>Spermatophyta</taxon>
        <taxon>Magnoliopsida</taxon>
        <taxon>eudicotyledons</taxon>
        <taxon>Gunneridae</taxon>
        <taxon>Pentapetalae</taxon>
        <taxon>asterids</taxon>
        <taxon>lamiids</taxon>
        <taxon>Boraginales</taxon>
        <taxon>Boraginaceae</taxon>
        <taxon>Boraginoideae</taxon>
        <taxon>Lithospermeae</taxon>
        <taxon>Lithospermum</taxon>
    </lineage>
</organism>
<accession>A0AAV3QJ64</accession>
<proteinExistence type="predicted"/>
<keyword evidence="1" id="KW-0175">Coiled coil</keyword>
<dbReference type="Proteomes" id="UP001454036">
    <property type="component" value="Unassembled WGS sequence"/>
</dbReference>
<keyword evidence="3" id="KW-1185">Reference proteome</keyword>